<name>A0A150KLP3_9BACI</name>
<organism evidence="1 2">
    <name type="scientific">Heyndrickxia sporothermodurans</name>
    <dbReference type="NCBI Taxonomy" id="46224"/>
    <lineage>
        <taxon>Bacteria</taxon>
        <taxon>Bacillati</taxon>
        <taxon>Bacillota</taxon>
        <taxon>Bacilli</taxon>
        <taxon>Bacillales</taxon>
        <taxon>Bacillaceae</taxon>
        <taxon>Heyndrickxia</taxon>
    </lineage>
</organism>
<accession>A0A150KLP3</accession>
<keyword evidence="2" id="KW-1185">Reference proteome</keyword>
<gene>
    <name evidence="1" type="ORF">B4102_3645</name>
</gene>
<dbReference type="OrthoDB" id="2874375at2"/>
<reference evidence="1 2" key="1">
    <citation type="submission" date="2016-01" db="EMBL/GenBank/DDBJ databases">
        <title>Genome Sequences of Twelve Sporeforming Bacillus Species Isolated from Foods.</title>
        <authorList>
            <person name="Berendsen E.M."/>
            <person name="Wells-Bennik M.H."/>
            <person name="Krawcyk A.O."/>
            <person name="De Jong A."/>
            <person name="Holsappel S."/>
            <person name="Eijlander R.T."/>
            <person name="Kuipers O.P."/>
        </authorList>
    </citation>
    <scope>NUCLEOTIDE SEQUENCE [LARGE SCALE GENOMIC DNA]</scope>
    <source>
        <strain evidence="1 2">B4102</strain>
    </source>
</reference>
<dbReference type="Proteomes" id="UP000075666">
    <property type="component" value="Unassembled WGS sequence"/>
</dbReference>
<dbReference type="AlphaFoldDB" id="A0A150KLP3"/>
<sequence length="114" mass="12877">MVACTDNKNANNFETQHFEGKSNHWNVVLDIENDSSKLYKIAFIGKENKPAVFKYKIKDSPDEKNTNSGEGELINQNEFWINMSCSGACDPVGTTIPVTVQWEGKKEELILTLH</sequence>
<evidence type="ECO:0000313" key="1">
    <source>
        <dbReference type="EMBL" id="KYC94294.1"/>
    </source>
</evidence>
<proteinExistence type="predicted"/>
<evidence type="ECO:0000313" key="2">
    <source>
        <dbReference type="Proteomes" id="UP000075666"/>
    </source>
</evidence>
<comment type="caution">
    <text evidence="1">The sequence shown here is derived from an EMBL/GenBank/DDBJ whole genome shotgun (WGS) entry which is preliminary data.</text>
</comment>
<protein>
    <submittedName>
        <fullName evidence="1">Uncharacterized protein</fullName>
    </submittedName>
</protein>
<dbReference type="EMBL" id="LQYN01000102">
    <property type="protein sequence ID" value="KYC94294.1"/>
    <property type="molecule type" value="Genomic_DNA"/>
</dbReference>
<dbReference type="PATRIC" id="fig|46224.3.peg.327"/>